<keyword evidence="3 6" id="KW-0547">Nucleotide-binding</keyword>
<organism evidence="10 11">
    <name type="scientific">Artemisia annua</name>
    <name type="common">Sweet wormwood</name>
    <dbReference type="NCBI Taxonomy" id="35608"/>
    <lineage>
        <taxon>Eukaryota</taxon>
        <taxon>Viridiplantae</taxon>
        <taxon>Streptophyta</taxon>
        <taxon>Embryophyta</taxon>
        <taxon>Tracheophyta</taxon>
        <taxon>Spermatophyta</taxon>
        <taxon>Magnoliopsida</taxon>
        <taxon>eudicotyledons</taxon>
        <taxon>Gunneridae</taxon>
        <taxon>Pentapetalae</taxon>
        <taxon>asterids</taxon>
        <taxon>campanulids</taxon>
        <taxon>Asterales</taxon>
        <taxon>Asteraceae</taxon>
        <taxon>Asteroideae</taxon>
        <taxon>Anthemideae</taxon>
        <taxon>Artemisiinae</taxon>
        <taxon>Artemisia</taxon>
    </lineage>
</organism>
<dbReference type="InterPro" id="IPR000719">
    <property type="entry name" value="Prot_kinase_dom"/>
</dbReference>
<evidence type="ECO:0000313" key="11">
    <source>
        <dbReference type="Proteomes" id="UP000245207"/>
    </source>
</evidence>
<feature type="binding site" evidence="6">
    <location>
        <position position="66"/>
    </location>
    <ligand>
        <name>ATP</name>
        <dbReference type="ChEBI" id="CHEBI:30616"/>
    </ligand>
</feature>
<accession>A0A2U1MX02</accession>
<dbReference type="Gene3D" id="3.30.200.20">
    <property type="entry name" value="Phosphorylase Kinase, domain 1"/>
    <property type="match status" value="1"/>
</dbReference>
<dbReference type="GO" id="GO:0004714">
    <property type="term" value="F:transmembrane receptor protein tyrosine kinase activity"/>
    <property type="evidence" value="ECO:0007669"/>
    <property type="project" value="InterPro"/>
</dbReference>
<dbReference type="SMART" id="SM00220">
    <property type="entry name" value="S_TKc"/>
    <property type="match status" value="1"/>
</dbReference>
<keyword evidence="2" id="KW-0808">Transferase</keyword>
<dbReference type="GO" id="GO:0005886">
    <property type="term" value="C:plasma membrane"/>
    <property type="evidence" value="ECO:0007669"/>
    <property type="project" value="TreeGrafter"/>
</dbReference>
<dbReference type="InterPro" id="IPR045272">
    <property type="entry name" value="ANXUR1/2-like"/>
</dbReference>
<name>A0A2U1MX02_ARTAN</name>
<gene>
    <name evidence="10" type="ORF">CTI12_AA333290</name>
</gene>
<dbReference type="AlphaFoldDB" id="A0A2U1MX02"/>
<proteinExistence type="inferred from homology"/>
<evidence type="ECO:0000256" key="1">
    <source>
        <dbReference type="ARBA" id="ARBA00022527"/>
    </source>
</evidence>
<dbReference type="InterPro" id="IPR011009">
    <property type="entry name" value="Kinase-like_dom_sf"/>
</dbReference>
<protein>
    <submittedName>
        <fullName evidence="10">Concanavalin A-like lectin/glucanase, subgroup</fullName>
    </submittedName>
</protein>
<dbReference type="PANTHER" id="PTHR27003:SF328">
    <property type="entry name" value="PROTEIN KINASE DOMAIN-CONTAINING PROTEIN"/>
    <property type="match status" value="1"/>
</dbReference>
<comment type="caution">
    <text evidence="10">The sequence shown here is derived from an EMBL/GenBank/DDBJ whole genome shotgun (WGS) entry which is preliminary data.</text>
</comment>
<keyword evidence="11" id="KW-1185">Reference proteome</keyword>
<evidence type="ECO:0000256" key="6">
    <source>
        <dbReference type="PROSITE-ProRule" id="PRU10141"/>
    </source>
</evidence>
<dbReference type="OrthoDB" id="4062651at2759"/>
<evidence type="ECO:0000256" key="7">
    <source>
        <dbReference type="RuleBase" id="RU000304"/>
    </source>
</evidence>
<dbReference type="SUPFAM" id="SSF56112">
    <property type="entry name" value="Protein kinase-like (PK-like)"/>
    <property type="match status" value="1"/>
</dbReference>
<dbReference type="GO" id="GO:0009506">
    <property type="term" value="C:plasmodesma"/>
    <property type="evidence" value="ECO:0007669"/>
    <property type="project" value="TreeGrafter"/>
</dbReference>
<dbReference type="PROSITE" id="PS00108">
    <property type="entry name" value="PROTEIN_KINASE_ST"/>
    <property type="match status" value="1"/>
</dbReference>
<dbReference type="PROSITE" id="PS50011">
    <property type="entry name" value="PROTEIN_KINASE_DOM"/>
    <property type="match status" value="1"/>
</dbReference>
<dbReference type="PROSITE" id="PS00107">
    <property type="entry name" value="PROTEIN_KINASE_ATP"/>
    <property type="match status" value="1"/>
</dbReference>
<dbReference type="InterPro" id="IPR008271">
    <property type="entry name" value="Ser/Thr_kinase_AS"/>
</dbReference>
<dbReference type="Gene3D" id="1.10.510.10">
    <property type="entry name" value="Transferase(Phosphotransferase) domain 1"/>
    <property type="match status" value="1"/>
</dbReference>
<feature type="domain" description="Protein kinase" evidence="9">
    <location>
        <begin position="35"/>
        <end position="314"/>
    </location>
</feature>
<dbReference type="InterPro" id="IPR001245">
    <property type="entry name" value="Ser-Thr/Tyr_kinase_cat_dom"/>
</dbReference>
<dbReference type="CDD" id="cd14066">
    <property type="entry name" value="STKc_IRAK"/>
    <property type="match status" value="1"/>
</dbReference>
<dbReference type="FunFam" id="1.10.510.10:FF:000084">
    <property type="entry name" value="Wall-associated receptor kinase 2"/>
    <property type="match status" value="1"/>
</dbReference>
<dbReference type="InterPro" id="IPR017441">
    <property type="entry name" value="Protein_kinase_ATP_BS"/>
</dbReference>
<dbReference type="GO" id="GO:0005524">
    <property type="term" value="F:ATP binding"/>
    <property type="evidence" value="ECO:0007669"/>
    <property type="project" value="UniProtKB-UniRule"/>
</dbReference>
<dbReference type="STRING" id="35608.A0A2U1MX02"/>
<dbReference type="FunFam" id="3.30.200.20:FF:000039">
    <property type="entry name" value="receptor-like protein kinase FERONIA"/>
    <property type="match status" value="1"/>
</dbReference>
<reference evidence="10 11" key="1">
    <citation type="journal article" date="2018" name="Mol. Plant">
        <title>The genome of Artemisia annua provides insight into the evolution of Asteraceae family and artemisinin biosynthesis.</title>
        <authorList>
            <person name="Shen Q."/>
            <person name="Zhang L."/>
            <person name="Liao Z."/>
            <person name="Wang S."/>
            <person name="Yan T."/>
            <person name="Shi P."/>
            <person name="Liu M."/>
            <person name="Fu X."/>
            <person name="Pan Q."/>
            <person name="Wang Y."/>
            <person name="Lv Z."/>
            <person name="Lu X."/>
            <person name="Zhang F."/>
            <person name="Jiang W."/>
            <person name="Ma Y."/>
            <person name="Chen M."/>
            <person name="Hao X."/>
            <person name="Li L."/>
            <person name="Tang Y."/>
            <person name="Lv G."/>
            <person name="Zhou Y."/>
            <person name="Sun X."/>
            <person name="Brodelius P.E."/>
            <person name="Rose J.K.C."/>
            <person name="Tang K."/>
        </authorList>
    </citation>
    <scope>NUCLEOTIDE SEQUENCE [LARGE SCALE GENOMIC DNA]</scope>
    <source>
        <strain evidence="11">cv. Huhao1</strain>
        <tissue evidence="10">Leaf</tissue>
    </source>
</reference>
<sequence length="457" mass="50387">MSSNTGEVHKLSSSTSAQSCRQFSIAEINSATNDFDDDLIIGDGGFGKVYKGSICINGTSQAVAIKRLDSMSNQGAPEFRTEIEMLSKLRHCNLVSLIGFCDDNMEMILVYEFMPRGTLYAHLHKSTTPLSWVQRLKIAIGAGRGLDYLHTGFGTQHGVIHRDVKSSNILLNENWAAMISDFGLSKIGPIDQTLYNISVSVKGTFGYLDPEYFYTSKLTRKTDVYAFGVVLFELLSGMRAVDERLEEEQGSLARWAQKCVKERKFDQMVDSNIVGTISPKCLRGFAEIADRCLIRVVEKRPTMTQVVAKLHNLLELQEKCDNSVDSSGTTGFTWKIHKYLAYASKRISGIDKLFISVGHISLPKSAENKITQCSSSTNRGGGDGGKMGRTTVTNCAKNNMNQCSSSANRDGSYYGKMGRTSLQKNAKNNMTQCLSSTNRDSSKLGRTSLPKSIKNPI</sequence>
<keyword evidence="10" id="KW-0430">Lectin</keyword>
<evidence type="ECO:0000256" key="5">
    <source>
        <dbReference type="ARBA" id="ARBA00022840"/>
    </source>
</evidence>
<dbReference type="GO" id="GO:0030246">
    <property type="term" value="F:carbohydrate binding"/>
    <property type="evidence" value="ECO:0007669"/>
    <property type="project" value="UniProtKB-KW"/>
</dbReference>
<keyword evidence="1 7" id="KW-0723">Serine/threonine-protein kinase</keyword>
<evidence type="ECO:0000256" key="8">
    <source>
        <dbReference type="SAM" id="MobiDB-lite"/>
    </source>
</evidence>
<comment type="similarity">
    <text evidence="7">Belongs to the protein kinase superfamily.</text>
</comment>
<dbReference type="GO" id="GO:0004674">
    <property type="term" value="F:protein serine/threonine kinase activity"/>
    <property type="evidence" value="ECO:0007669"/>
    <property type="project" value="UniProtKB-KW"/>
</dbReference>
<evidence type="ECO:0000256" key="4">
    <source>
        <dbReference type="ARBA" id="ARBA00022777"/>
    </source>
</evidence>
<keyword evidence="5 6" id="KW-0067">ATP-binding</keyword>
<dbReference type="PANTHER" id="PTHR27003">
    <property type="entry name" value="OS07G0166700 PROTEIN"/>
    <property type="match status" value="1"/>
</dbReference>
<evidence type="ECO:0000313" key="10">
    <source>
        <dbReference type="EMBL" id="PWA65734.1"/>
    </source>
</evidence>
<evidence type="ECO:0000259" key="9">
    <source>
        <dbReference type="PROSITE" id="PS50011"/>
    </source>
</evidence>
<dbReference type="EMBL" id="PKPP01004167">
    <property type="protein sequence ID" value="PWA65734.1"/>
    <property type="molecule type" value="Genomic_DNA"/>
</dbReference>
<evidence type="ECO:0000256" key="2">
    <source>
        <dbReference type="ARBA" id="ARBA00022679"/>
    </source>
</evidence>
<keyword evidence="4" id="KW-0418">Kinase</keyword>
<dbReference type="Proteomes" id="UP000245207">
    <property type="component" value="Unassembled WGS sequence"/>
</dbReference>
<feature type="region of interest" description="Disordered" evidence="8">
    <location>
        <begin position="433"/>
        <end position="457"/>
    </location>
</feature>
<dbReference type="Pfam" id="PF07714">
    <property type="entry name" value="PK_Tyr_Ser-Thr"/>
    <property type="match status" value="1"/>
</dbReference>
<evidence type="ECO:0000256" key="3">
    <source>
        <dbReference type="ARBA" id="ARBA00022741"/>
    </source>
</evidence>